<evidence type="ECO:0000313" key="10">
    <source>
        <dbReference type="EMBL" id="TQE94370.1"/>
    </source>
</evidence>
<dbReference type="Gene3D" id="1.10.150.300">
    <property type="entry name" value="TGS-like domain"/>
    <property type="match status" value="1"/>
</dbReference>
<dbReference type="PROSITE" id="PS51880">
    <property type="entry name" value="TGS"/>
    <property type="match status" value="1"/>
</dbReference>
<feature type="domain" description="OBG-type G" evidence="8">
    <location>
        <begin position="3"/>
        <end position="259"/>
    </location>
</feature>
<dbReference type="PANTHER" id="PTHR23305:SF18">
    <property type="entry name" value="OBG-TYPE G DOMAIN-CONTAINING PROTEIN"/>
    <property type="match status" value="1"/>
</dbReference>
<dbReference type="SUPFAM" id="SSF81271">
    <property type="entry name" value="TGS-like"/>
    <property type="match status" value="1"/>
</dbReference>
<evidence type="ECO:0000256" key="3">
    <source>
        <dbReference type="ARBA" id="ARBA00022741"/>
    </source>
</evidence>
<dbReference type="InterPro" id="IPR004095">
    <property type="entry name" value="TGS"/>
</dbReference>
<name>A0A540VC77_9CHLR</name>
<comment type="similarity">
    <text evidence="6">Belongs to the TRAFAC class OBG-HflX-like GTPase superfamily. OBG GTPase family. YchF/OLA1 subfamily.</text>
</comment>
<dbReference type="FunCoup" id="A0A540VC77">
    <property type="interactions" value="477"/>
</dbReference>
<dbReference type="PANTHER" id="PTHR23305">
    <property type="entry name" value="OBG GTPASE FAMILY"/>
    <property type="match status" value="1"/>
</dbReference>
<dbReference type="FunFam" id="1.10.150.300:FF:000001">
    <property type="entry name" value="Ribosome-binding ATPase YchF"/>
    <property type="match status" value="1"/>
</dbReference>
<dbReference type="GO" id="GO:0005737">
    <property type="term" value="C:cytoplasm"/>
    <property type="evidence" value="ECO:0007669"/>
    <property type="project" value="TreeGrafter"/>
</dbReference>
<dbReference type="GO" id="GO:0005524">
    <property type="term" value="F:ATP binding"/>
    <property type="evidence" value="ECO:0007669"/>
    <property type="project" value="UniProtKB-UniRule"/>
</dbReference>
<dbReference type="PIRSF" id="PIRSF006641">
    <property type="entry name" value="CHP00092"/>
    <property type="match status" value="1"/>
</dbReference>
<dbReference type="EMBL" id="VIGC01000024">
    <property type="protein sequence ID" value="TQE94370.1"/>
    <property type="molecule type" value="Genomic_DNA"/>
</dbReference>
<protein>
    <recommendedName>
        <fullName evidence="6">Ribosome-binding ATPase YchF</fullName>
    </recommendedName>
</protein>
<keyword evidence="4 6" id="KW-0067">ATP-binding</keyword>
<keyword evidence="11" id="KW-1185">Reference proteome</keyword>
<dbReference type="Pfam" id="PF01926">
    <property type="entry name" value="MMR_HSR1"/>
    <property type="match status" value="1"/>
</dbReference>
<evidence type="ECO:0000256" key="1">
    <source>
        <dbReference type="ARBA" id="ARBA00001946"/>
    </source>
</evidence>
<organism evidence="10 11">
    <name type="scientific">Litorilinea aerophila</name>
    <dbReference type="NCBI Taxonomy" id="1204385"/>
    <lineage>
        <taxon>Bacteria</taxon>
        <taxon>Bacillati</taxon>
        <taxon>Chloroflexota</taxon>
        <taxon>Caldilineae</taxon>
        <taxon>Caldilineales</taxon>
        <taxon>Caldilineaceae</taxon>
        <taxon>Litorilinea</taxon>
    </lineage>
</organism>
<feature type="domain" description="TGS" evidence="9">
    <location>
        <begin position="281"/>
        <end position="364"/>
    </location>
</feature>
<dbReference type="Pfam" id="PF06071">
    <property type="entry name" value="YchF-GTPase_C"/>
    <property type="match status" value="1"/>
</dbReference>
<dbReference type="OrthoDB" id="9807318at2"/>
<comment type="function">
    <text evidence="6">ATPase that binds to both the 70S ribosome and the 50S ribosomal subunit in a nucleotide-independent manner.</text>
</comment>
<dbReference type="InterPro" id="IPR041706">
    <property type="entry name" value="YchF_N"/>
</dbReference>
<accession>A0A540VC77</accession>
<reference evidence="10 11" key="1">
    <citation type="submission" date="2019-06" db="EMBL/GenBank/DDBJ databases">
        <title>Genome sequence of Litorilinea aerophila BAA-2444.</title>
        <authorList>
            <person name="Maclea K.S."/>
            <person name="Maurais E.G."/>
            <person name="Iannazzi L.C."/>
        </authorList>
    </citation>
    <scope>NUCLEOTIDE SEQUENCE [LARGE SCALE GENOMIC DNA]</scope>
    <source>
        <strain evidence="10 11">ATCC BAA-2444</strain>
    </source>
</reference>
<dbReference type="InterPro" id="IPR027417">
    <property type="entry name" value="P-loop_NTPase"/>
</dbReference>
<dbReference type="RefSeq" id="WP_141611288.1">
    <property type="nucleotide sequence ID" value="NZ_VIGC02000024.1"/>
</dbReference>
<dbReference type="InParanoid" id="A0A540VC77"/>
<dbReference type="AlphaFoldDB" id="A0A540VC77"/>
<dbReference type="Gene3D" id="3.40.50.300">
    <property type="entry name" value="P-loop containing nucleotide triphosphate hydrolases"/>
    <property type="match status" value="1"/>
</dbReference>
<evidence type="ECO:0000256" key="6">
    <source>
        <dbReference type="HAMAP-Rule" id="MF_00944"/>
    </source>
</evidence>
<dbReference type="NCBIfam" id="TIGR00092">
    <property type="entry name" value="redox-regulated ATPase YchF"/>
    <property type="match status" value="1"/>
</dbReference>
<gene>
    <name evidence="6 10" type="primary">ychF</name>
    <name evidence="10" type="ORF">FKZ61_16670</name>
</gene>
<keyword evidence="7" id="KW-0175">Coiled coil</keyword>
<dbReference type="GO" id="GO:0046872">
    <property type="term" value="F:metal ion binding"/>
    <property type="evidence" value="ECO:0007669"/>
    <property type="project" value="UniProtKB-KW"/>
</dbReference>
<dbReference type="PRINTS" id="PR00326">
    <property type="entry name" value="GTP1OBG"/>
</dbReference>
<keyword evidence="5" id="KW-0460">Magnesium</keyword>
<evidence type="ECO:0000256" key="4">
    <source>
        <dbReference type="ARBA" id="ARBA00022840"/>
    </source>
</evidence>
<dbReference type="SUPFAM" id="SSF52540">
    <property type="entry name" value="P-loop containing nucleoside triphosphate hydrolases"/>
    <property type="match status" value="1"/>
</dbReference>
<dbReference type="Proteomes" id="UP000317371">
    <property type="component" value="Unassembled WGS sequence"/>
</dbReference>
<comment type="cofactor">
    <cofactor evidence="1">
        <name>Mg(2+)</name>
        <dbReference type="ChEBI" id="CHEBI:18420"/>
    </cofactor>
</comment>
<dbReference type="CDD" id="cd01900">
    <property type="entry name" value="YchF"/>
    <property type="match status" value="1"/>
</dbReference>
<dbReference type="InterPro" id="IPR004396">
    <property type="entry name" value="ATPase_YchF/OLA1"/>
</dbReference>
<keyword evidence="2" id="KW-0479">Metal-binding</keyword>
<dbReference type="InterPro" id="IPR031167">
    <property type="entry name" value="G_OBG"/>
</dbReference>
<evidence type="ECO:0000259" key="8">
    <source>
        <dbReference type="PROSITE" id="PS51710"/>
    </source>
</evidence>
<dbReference type="Gene3D" id="3.10.20.30">
    <property type="match status" value="1"/>
</dbReference>
<feature type="coiled-coil region" evidence="7">
    <location>
        <begin position="131"/>
        <end position="158"/>
    </location>
</feature>
<dbReference type="InterPro" id="IPR013029">
    <property type="entry name" value="YchF_C"/>
</dbReference>
<evidence type="ECO:0000259" key="9">
    <source>
        <dbReference type="PROSITE" id="PS51880"/>
    </source>
</evidence>
<proteinExistence type="inferred from homology"/>
<dbReference type="GO" id="GO:0016887">
    <property type="term" value="F:ATP hydrolysis activity"/>
    <property type="evidence" value="ECO:0007669"/>
    <property type="project" value="UniProtKB-UniRule"/>
</dbReference>
<feature type="binding site" evidence="6">
    <location>
        <begin position="12"/>
        <end position="17"/>
    </location>
    <ligand>
        <name>ATP</name>
        <dbReference type="ChEBI" id="CHEBI:30616"/>
    </ligand>
</feature>
<evidence type="ECO:0000256" key="7">
    <source>
        <dbReference type="SAM" id="Coils"/>
    </source>
</evidence>
<dbReference type="FunFam" id="3.10.20.30:FF:000001">
    <property type="entry name" value="Ribosome-binding ATPase YchF"/>
    <property type="match status" value="1"/>
</dbReference>
<dbReference type="InterPro" id="IPR012676">
    <property type="entry name" value="TGS-like"/>
</dbReference>
<evidence type="ECO:0000256" key="5">
    <source>
        <dbReference type="ARBA" id="ARBA00022842"/>
    </source>
</evidence>
<evidence type="ECO:0000256" key="2">
    <source>
        <dbReference type="ARBA" id="ARBA00022723"/>
    </source>
</evidence>
<dbReference type="GO" id="GO:0043023">
    <property type="term" value="F:ribosomal large subunit binding"/>
    <property type="evidence" value="ECO:0007669"/>
    <property type="project" value="UniProtKB-UniRule"/>
</dbReference>
<keyword evidence="3 6" id="KW-0547">Nucleotide-binding</keyword>
<dbReference type="InterPro" id="IPR006073">
    <property type="entry name" value="GTP-bd"/>
</dbReference>
<dbReference type="HAMAP" id="MF_00944">
    <property type="entry name" value="YchF_OLA1_ATPase"/>
    <property type="match status" value="1"/>
</dbReference>
<dbReference type="PROSITE" id="PS51710">
    <property type="entry name" value="G_OBG"/>
    <property type="match status" value="1"/>
</dbReference>
<dbReference type="CDD" id="cd04867">
    <property type="entry name" value="TGS_YchF_OLA1"/>
    <property type="match status" value="1"/>
</dbReference>
<dbReference type="GO" id="GO:0005525">
    <property type="term" value="F:GTP binding"/>
    <property type="evidence" value="ECO:0007669"/>
    <property type="project" value="InterPro"/>
</dbReference>
<dbReference type="InterPro" id="IPR012675">
    <property type="entry name" value="Beta-grasp_dom_sf"/>
</dbReference>
<sequence length="366" mass="40562">MGLTIGLIGLPNVGKSTVFNALIEEQQAEVANYPFCTIEPNRAIVPVRDPRVETIARLTGVARIIYATVEFVDIAGLVKGASQGEGLGNQFLGHIRNTAALVHVVRCFEDENVVHVHGELDPRADIETVNLELILADLEQLQRKIERLSRQAKADRHLQPVLDLARRLEEHLAAGRLASQFQERESQAFQQLNRELQFLTAKPVIYAANVDEAGLAEDNDYVRAVQAVAAEQGAAMVKLCAQLEAEMAGLSLDERHQFLQASGASESGLEQVVRTSFRLLGLITFFTFNEEEARAWEIPQGSTAPEAAGTIHTDFQRGFIRAEVLPYEQFVQYGSWQAARTAGAVRLEGKEYVVQDGDIIFFRFHV</sequence>
<comment type="caution">
    <text evidence="10">The sequence shown here is derived from an EMBL/GenBank/DDBJ whole genome shotgun (WGS) entry which is preliminary data.</text>
</comment>
<evidence type="ECO:0000313" key="11">
    <source>
        <dbReference type="Proteomes" id="UP000317371"/>
    </source>
</evidence>
<dbReference type="InterPro" id="IPR023192">
    <property type="entry name" value="TGS-like_dom_sf"/>
</dbReference>